<dbReference type="GO" id="GO:0004518">
    <property type="term" value="F:nuclease activity"/>
    <property type="evidence" value="ECO:0007669"/>
    <property type="project" value="UniProtKB-KW"/>
</dbReference>
<dbReference type="HAMAP" id="MF_00651">
    <property type="entry name" value="Nuclease_YqgF"/>
    <property type="match status" value="1"/>
</dbReference>
<keyword evidence="8" id="KW-1185">Reference proteome</keyword>
<evidence type="ECO:0000259" key="6">
    <source>
        <dbReference type="SMART" id="SM00732"/>
    </source>
</evidence>
<dbReference type="GO" id="GO:0016788">
    <property type="term" value="F:hydrolase activity, acting on ester bonds"/>
    <property type="evidence" value="ECO:0007669"/>
    <property type="project" value="UniProtKB-UniRule"/>
</dbReference>
<dbReference type="PANTHER" id="PTHR33317:SF4">
    <property type="entry name" value="POLYNUCLEOTIDYL TRANSFERASE, RIBONUCLEASE H-LIKE SUPERFAMILY PROTEIN"/>
    <property type="match status" value="1"/>
</dbReference>
<keyword evidence="3 5" id="KW-0540">Nuclease</keyword>
<dbReference type="KEGG" id="tzo:THMIRHAT_04930"/>
<dbReference type="Gene3D" id="3.30.420.140">
    <property type="entry name" value="YqgF/RNase H-like domain"/>
    <property type="match status" value="1"/>
</dbReference>
<keyword evidence="1 5" id="KW-0963">Cytoplasm</keyword>
<accession>A0A6F8PL22</accession>
<dbReference type="GO" id="GO:0005829">
    <property type="term" value="C:cytosol"/>
    <property type="evidence" value="ECO:0007669"/>
    <property type="project" value="TreeGrafter"/>
</dbReference>
<name>A0A6F8PL22_9GAMM</name>
<keyword evidence="4 5" id="KW-0378">Hydrolase</keyword>
<dbReference type="SMART" id="SM00732">
    <property type="entry name" value="YqgFc"/>
    <property type="match status" value="1"/>
</dbReference>
<dbReference type="InterPro" id="IPR037027">
    <property type="entry name" value="YqgF/RNaseH-like_dom_sf"/>
</dbReference>
<dbReference type="AlphaFoldDB" id="A0A6F8PL22"/>
<dbReference type="RefSeq" id="WP_173290448.1">
    <property type="nucleotide sequence ID" value="NZ_AP021888.1"/>
</dbReference>
<evidence type="ECO:0000313" key="7">
    <source>
        <dbReference type="EMBL" id="BBP42747.1"/>
    </source>
</evidence>
<dbReference type="Pfam" id="PF03652">
    <property type="entry name" value="RuvX"/>
    <property type="match status" value="1"/>
</dbReference>
<dbReference type="SUPFAM" id="SSF53098">
    <property type="entry name" value="Ribonuclease H-like"/>
    <property type="match status" value="1"/>
</dbReference>
<organism evidence="7 8">
    <name type="scientific">Thiosulfativibrio zosterae</name>
    <dbReference type="NCBI Taxonomy" id="2675053"/>
    <lineage>
        <taxon>Bacteria</taxon>
        <taxon>Pseudomonadati</taxon>
        <taxon>Pseudomonadota</taxon>
        <taxon>Gammaproteobacteria</taxon>
        <taxon>Thiotrichales</taxon>
        <taxon>Piscirickettsiaceae</taxon>
        <taxon>Thiosulfativibrio</taxon>
    </lineage>
</organism>
<protein>
    <recommendedName>
        <fullName evidence="5">Putative pre-16S rRNA nuclease</fullName>
        <ecNumber evidence="5">3.1.-.-</ecNumber>
    </recommendedName>
</protein>
<evidence type="ECO:0000256" key="3">
    <source>
        <dbReference type="ARBA" id="ARBA00022722"/>
    </source>
</evidence>
<dbReference type="PANTHER" id="PTHR33317">
    <property type="entry name" value="POLYNUCLEOTIDYL TRANSFERASE, RIBONUCLEASE H-LIKE SUPERFAMILY PROTEIN"/>
    <property type="match status" value="1"/>
</dbReference>
<dbReference type="EMBL" id="AP021888">
    <property type="protein sequence ID" value="BBP42747.1"/>
    <property type="molecule type" value="Genomic_DNA"/>
</dbReference>
<comment type="subcellular location">
    <subcellularLocation>
        <location evidence="5">Cytoplasm</location>
    </subcellularLocation>
</comment>
<keyword evidence="2 5" id="KW-0690">Ribosome biogenesis</keyword>
<evidence type="ECO:0000256" key="4">
    <source>
        <dbReference type="ARBA" id="ARBA00022801"/>
    </source>
</evidence>
<sequence length="161" mass="17888">MTESPAPKKIKFAKTPSEVDGLVLGFDFGLKRIGVAVGQTITKTASPEAIVKSRDGVPDWAHITQLFERWKPVAIVVGLPLWLSGEEQTITQSARKFGQRLSGRYQRPVFFIEEQLSSREAETRRKSTFTMVDDHAAQVILQSWLNETFASQSPSSLSAPL</sequence>
<gene>
    <name evidence="7" type="ORF">THMIRHAT_04930</name>
</gene>
<dbReference type="EC" id="3.1.-.-" evidence="5"/>
<dbReference type="GO" id="GO:0000967">
    <property type="term" value="P:rRNA 5'-end processing"/>
    <property type="evidence" value="ECO:0007669"/>
    <property type="project" value="UniProtKB-UniRule"/>
</dbReference>
<comment type="function">
    <text evidence="5">Could be a nuclease involved in processing of the 5'-end of pre-16S rRNA.</text>
</comment>
<reference evidence="8" key="1">
    <citation type="submission" date="2019-11" db="EMBL/GenBank/DDBJ databases">
        <title>Isolation and characterization of two novel species in the genus Thiomicrorhabdus.</title>
        <authorList>
            <person name="Mochizuki J."/>
            <person name="Kojima H."/>
            <person name="Fukui M."/>
        </authorList>
    </citation>
    <scope>NUCLEOTIDE SEQUENCE [LARGE SCALE GENOMIC DNA]</scope>
    <source>
        <strain evidence="8">AkT22</strain>
    </source>
</reference>
<dbReference type="Proteomes" id="UP000501466">
    <property type="component" value="Chromosome"/>
</dbReference>
<dbReference type="InterPro" id="IPR012337">
    <property type="entry name" value="RNaseH-like_sf"/>
</dbReference>
<dbReference type="InterPro" id="IPR006641">
    <property type="entry name" value="YqgF/RNaseH-like_dom"/>
</dbReference>
<evidence type="ECO:0000313" key="8">
    <source>
        <dbReference type="Proteomes" id="UP000501466"/>
    </source>
</evidence>
<proteinExistence type="inferred from homology"/>
<dbReference type="InterPro" id="IPR005227">
    <property type="entry name" value="YqgF"/>
</dbReference>
<comment type="similarity">
    <text evidence="5">Belongs to the YqgF HJR family.</text>
</comment>
<evidence type="ECO:0000256" key="2">
    <source>
        <dbReference type="ARBA" id="ARBA00022517"/>
    </source>
</evidence>
<feature type="domain" description="YqgF/RNase H-like" evidence="6">
    <location>
        <begin position="21"/>
        <end position="121"/>
    </location>
</feature>
<evidence type="ECO:0000256" key="5">
    <source>
        <dbReference type="HAMAP-Rule" id="MF_00651"/>
    </source>
</evidence>
<dbReference type="NCBIfam" id="TIGR00250">
    <property type="entry name" value="RNAse_H_YqgF"/>
    <property type="match status" value="1"/>
</dbReference>
<dbReference type="CDD" id="cd16964">
    <property type="entry name" value="YqgF"/>
    <property type="match status" value="1"/>
</dbReference>
<evidence type="ECO:0000256" key="1">
    <source>
        <dbReference type="ARBA" id="ARBA00022490"/>
    </source>
</evidence>